<dbReference type="PANTHER" id="PTHR11001">
    <property type="entry name" value="MITOCHONDRIAL FISSION PROCESS PROTEIN 1"/>
    <property type="match status" value="1"/>
</dbReference>
<gene>
    <name evidence="5" type="ORF">GSLYS_00021134001</name>
</gene>
<name>A0AAV2IL01_LYMST</name>
<dbReference type="InterPro" id="IPR019560">
    <property type="entry name" value="Mitochondrial_18_kDa_protein"/>
</dbReference>
<feature type="transmembrane region" description="Helical" evidence="4">
    <location>
        <begin position="157"/>
        <end position="176"/>
    </location>
</feature>
<dbReference type="GO" id="GO:0000266">
    <property type="term" value="P:mitochondrial fission"/>
    <property type="evidence" value="ECO:0007669"/>
    <property type="project" value="TreeGrafter"/>
</dbReference>
<keyword evidence="6" id="KW-1185">Reference proteome</keyword>
<keyword evidence="4" id="KW-1133">Transmembrane helix</keyword>
<comment type="similarity">
    <text evidence="1">Belongs to the MTFP1 family.</text>
</comment>
<comment type="caution">
    <text evidence="5">The sequence shown here is derived from an EMBL/GenBank/DDBJ whole genome shotgun (WGS) entry which is preliminary data.</text>
</comment>
<evidence type="ECO:0000313" key="5">
    <source>
        <dbReference type="EMBL" id="CAL1547817.1"/>
    </source>
</evidence>
<keyword evidence="4" id="KW-0472">Membrane</keyword>
<accession>A0AAV2IL01</accession>
<proteinExistence type="inferred from homology"/>
<evidence type="ECO:0000256" key="4">
    <source>
        <dbReference type="SAM" id="Phobius"/>
    </source>
</evidence>
<keyword evidence="4" id="KW-0812">Transmembrane</keyword>
<dbReference type="GO" id="GO:0005739">
    <property type="term" value="C:mitochondrion"/>
    <property type="evidence" value="ECO:0007669"/>
    <property type="project" value="TreeGrafter"/>
</dbReference>
<evidence type="ECO:0000256" key="1">
    <source>
        <dbReference type="ARBA" id="ARBA00009224"/>
    </source>
</evidence>
<dbReference type="Proteomes" id="UP001497497">
    <property type="component" value="Unassembled WGS sequence"/>
</dbReference>
<dbReference type="PANTHER" id="PTHR11001:SF2">
    <property type="entry name" value="MITOCHONDRIAL FISSION PROCESS PROTEIN 1"/>
    <property type="match status" value="1"/>
</dbReference>
<reference evidence="5 6" key="1">
    <citation type="submission" date="2024-04" db="EMBL/GenBank/DDBJ databases">
        <authorList>
            <consortium name="Genoscope - CEA"/>
            <person name="William W."/>
        </authorList>
    </citation>
    <scope>NUCLEOTIDE SEQUENCE [LARGE SCALE GENOMIC DNA]</scope>
</reference>
<feature type="transmembrane region" description="Helical" evidence="4">
    <location>
        <begin position="197"/>
        <end position="217"/>
    </location>
</feature>
<evidence type="ECO:0000256" key="2">
    <source>
        <dbReference type="ARBA" id="ARBA00017835"/>
    </source>
</evidence>
<dbReference type="AlphaFoldDB" id="A0AAV2IL01"/>
<dbReference type="EMBL" id="CAXITT010001077">
    <property type="protein sequence ID" value="CAL1547817.1"/>
    <property type="molecule type" value="Genomic_DNA"/>
</dbReference>
<evidence type="ECO:0000313" key="6">
    <source>
        <dbReference type="Proteomes" id="UP001497497"/>
    </source>
</evidence>
<organism evidence="5 6">
    <name type="scientific">Lymnaea stagnalis</name>
    <name type="common">Great pond snail</name>
    <name type="synonym">Helix stagnalis</name>
    <dbReference type="NCBI Taxonomy" id="6523"/>
    <lineage>
        <taxon>Eukaryota</taxon>
        <taxon>Metazoa</taxon>
        <taxon>Spiralia</taxon>
        <taxon>Lophotrochozoa</taxon>
        <taxon>Mollusca</taxon>
        <taxon>Gastropoda</taxon>
        <taxon>Heterobranchia</taxon>
        <taxon>Euthyneura</taxon>
        <taxon>Panpulmonata</taxon>
        <taxon>Hygrophila</taxon>
        <taxon>Lymnaeoidea</taxon>
        <taxon>Lymnaeidae</taxon>
        <taxon>Lymnaea</taxon>
    </lineage>
</organism>
<evidence type="ECO:0000256" key="3">
    <source>
        <dbReference type="ARBA" id="ARBA00029631"/>
    </source>
</evidence>
<sequence length="230" mass="25755">MIEPTFEDRLSVMANGDEIVSGAVQGEDSLMHSYLSKSGDRFPIGSLIEDSLTDGFKDMVATLQSELRTSVFMSGPHDPFRTIPIRLIGYTFSVGQALSYGFDPEWSDPFFLLGIGFIGVHCVHRMSVIAQYNHDNLLAALHPTYLRDAFTAMYDTFIWEMLASFIVPSMITYGACRILDATLVLFGRFTRPLRKRGPILISLALLPLMVVPVDMVVDSFMNQCIRPHYA</sequence>
<protein>
    <recommendedName>
        <fullName evidence="2">Mitochondrial fission process protein 1</fullName>
    </recommendedName>
    <alternativeName>
        <fullName evidence="3">Mitochondrial 18 kDa protein</fullName>
    </alternativeName>
</protein>